<dbReference type="SMART" id="SM00858">
    <property type="entry name" value="SAF"/>
    <property type="match status" value="1"/>
</dbReference>
<keyword evidence="2" id="KW-1133">Transmembrane helix</keyword>
<dbReference type="EMBL" id="JAAXPG010000037">
    <property type="protein sequence ID" value="NKZ01442.1"/>
    <property type="molecule type" value="Genomic_DNA"/>
</dbReference>
<keyword evidence="2" id="KW-0472">Membrane</keyword>
<keyword evidence="5" id="KW-1185">Reference proteome</keyword>
<dbReference type="Proteomes" id="UP000553209">
    <property type="component" value="Unassembled WGS sequence"/>
</dbReference>
<sequence length="205" mass="21085">MTTLTKPHSGDRKTGKPRLSAVRRRGWKRPFAGIAAMVLGGVIAAWAATREEEPATVLVAVNDVEAGEGLDIADLRVVSAFGVEELDLVTVPEALRGRAAAPISAGTVLTGPMIADTSAWPAPGQAVVAVETTPGMLPDSAGKDALLLVVAEEGDPFPARLHSLGDEEASADARVVELLVVDEDAAGAARAVDAPGTRLVLMAEP</sequence>
<evidence type="ECO:0000313" key="4">
    <source>
        <dbReference type="EMBL" id="NKZ01442.1"/>
    </source>
</evidence>
<organism evidence="4 5">
    <name type="scientific">Nocardiopsis alborubida</name>
    <dbReference type="NCBI Taxonomy" id="146802"/>
    <lineage>
        <taxon>Bacteria</taxon>
        <taxon>Bacillati</taxon>
        <taxon>Actinomycetota</taxon>
        <taxon>Actinomycetes</taxon>
        <taxon>Streptosporangiales</taxon>
        <taxon>Nocardiopsidaceae</taxon>
        <taxon>Nocardiopsis</taxon>
    </lineage>
</organism>
<dbReference type="AlphaFoldDB" id="A0A7X6RTM4"/>
<evidence type="ECO:0000256" key="2">
    <source>
        <dbReference type="SAM" id="Phobius"/>
    </source>
</evidence>
<feature type="region of interest" description="Disordered" evidence="1">
    <location>
        <begin position="1"/>
        <end position="20"/>
    </location>
</feature>
<dbReference type="RefSeq" id="WP_061083067.1">
    <property type="nucleotide sequence ID" value="NZ_JAAXPG010000037.1"/>
</dbReference>
<dbReference type="InterPro" id="IPR013974">
    <property type="entry name" value="SAF"/>
</dbReference>
<name>A0A7X6RTM4_9ACTN</name>
<protein>
    <recommendedName>
        <fullName evidence="3">SAF domain-containing protein</fullName>
    </recommendedName>
</protein>
<evidence type="ECO:0000313" key="5">
    <source>
        <dbReference type="Proteomes" id="UP000553209"/>
    </source>
</evidence>
<evidence type="ECO:0000256" key="1">
    <source>
        <dbReference type="SAM" id="MobiDB-lite"/>
    </source>
</evidence>
<reference evidence="4 5" key="1">
    <citation type="submission" date="2020-04" db="EMBL/GenBank/DDBJ databases">
        <title>MicrobeNet Type strains.</title>
        <authorList>
            <person name="Nicholson A.C."/>
        </authorList>
    </citation>
    <scope>NUCLEOTIDE SEQUENCE [LARGE SCALE GENOMIC DNA]</scope>
    <source>
        <strain evidence="4 5">ATCC 23612</strain>
    </source>
</reference>
<feature type="domain" description="SAF" evidence="3">
    <location>
        <begin position="55"/>
        <end position="115"/>
    </location>
</feature>
<gene>
    <name evidence="4" type="ORF">HGB44_27765</name>
</gene>
<accession>A0A7X6RTM4</accession>
<comment type="caution">
    <text evidence="4">The sequence shown here is derived from an EMBL/GenBank/DDBJ whole genome shotgun (WGS) entry which is preliminary data.</text>
</comment>
<feature type="transmembrane region" description="Helical" evidence="2">
    <location>
        <begin position="31"/>
        <end position="48"/>
    </location>
</feature>
<dbReference type="Pfam" id="PF08666">
    <property type="entry name" value="SAF"/>
    <property type="match status" value="1"/>
</dbReference>
<evidence type="ECO:0000259" key="3">
    <source>
        <dbReference type="SMART" id="SM00858"/>
    </source>
</evidence>
<proteinExistence type="predicted"/>
<keyword evidence="2" id="KW-0812">Transmembrane</keyword>